<dbReference type="Pfam" id="PF01243">
    <property type="entry name" value="PNPOx_N"/>
    <property type="match status" value="1"/>
</dbReference>
<dbReference type="InterPro" id="IPR011576">
    <property type="entry name" value="Pyridox_Oxase_N"/>
</dbReference>
<dbReference type="PANTHER" id="PTHR35176:SF1">
    <property type="entry name" value="F420H(2)-DEPENDENT BILIVERDIN REDUCTASE"/>
    <property type="match status" value="1"/>
</dbReference>
<dbReference type="AlphaFoldDB" id="A0A917T139"/>
<accession>A0A917T139</accession>
<dbReference type="InterPro" id="IPR019920">
    <property type="entry name" value="F420-binding_dom_put"/>
</dbReference>
<dbReference type="Gene3D" id="2.30.110.10">
    <property type="entry name" value="Electron Transport, Fmn-binding Protein, Chain A"/>
    <property type="match status" value="1"/>
</dbReference>
<dbReference type="RefSeq" id="WP_190247861.1">
    <property type="nucleotide sequence ID" value="NZ_BMPI01000002.1"/>
</dbReference>
<evidence type="ECO:0000259" key="2">
    <source>
        <dbReference type="Pfam" id="PF01243"/>
    </source>
</evidence>
<dbReference type="InterPro" id="IPR012349">
    <property type="entry name" value="Split_barrel_FMN-bd"/>
</dbReference>
<dbReference type="EMBL" id="BMPI01000002">
    <property type="protein sequence ID" value="GGM05497.1"/>
    <property type="molecule type" value="Genomic_DNA"/>
</dbReference>
<sequence>MTDQEVMDLLGEGTHTGKLATAGTRADPHVAPIWFVIDGGDLVFSTGTESVKGRHLRANPRAALTVDVERFPYQFVAVRGEVTMAEDPPDLRRWATRIAERYVPKGEAERYGEVNSGAGNLLCRLRMERLTGERDIAVI</sequence>
<dbReference type="GO" id="GO:0070967">
    <property type="term" value="F:coenzyme F420 binding"/>
    <property type="evidence" value="ECO:0007669"/>
    <property type="project" value="TreeGrafter"/>
</dbReference>
<dbReference type="NCBIfam" id="TIGR03618">
    <property type="entry name" value="Rv1155_F420"/>
    <property type="match status" value="1"/>
</dbReference>
<dbReference type="SUPFAM" id="SSF50475">
    <property type="entry name" value="FMN-binding split barrel"/>
    <property type="match status" value="1"/>
</dbReference>
<feature type="domain" description="Pyridoxamine 5'-phosphate oxidase N-terminal" evidence="2">
    <location>
        <begin position="12"/>
        <end position="103"/>
    </location>
</feature>
<evidence type="ECO:0000313" key="3">
    <source>
        <dbReference type="EMBL" id="GGM05497.1"/>
    </source>
</evidence>
<reference evidence="3" key="1">
    <citation type="journal article" date="2014" name="Int. J. Syst. Evol. Microbiol.">
        <title>Complete genome sequence of Corynebacterium casei LMG S-19264T (=DSM 44701T), isolated from a smear-ripened cheese.</title>
        <authorList>
            <consortium name="US DOE Joint Genome Institute (JGI-PGF)"/>
            <person name="Walter F."/>
            <person name="Albersmeier A."/>
            <person name="Kalinowski J."/>
            <person name="Ruckert C."/>
        </authorList>
    </citation>
    <scope>NUCLEOTIDE SEQUENCE</scope>
    <source>
        <strain evidence="3">JCM 19831</strain>
    </source>
</reference>
<comment type="caution">
    <text evidence="3">The sequence shown here is derived from an EMBL/GenBank/DDBJ whole genome shotgun (WGS) entry which is preliminary data.</text>
</comment>
<reference evidence="3" key="2">
    <citation type="submission" date="2020-09" db="EMBL/GenBank/DDBJ databases">
        <authorList>
            <person name="Sun Q."/>
            <person name="Ohkuma M."/>
        </authorList>
    </citation>
    <scope>NUCLEOTIDE SEQUENCE</scope>
    <source>
        <strain evidence="3">JCM 19831</strain>
    </source>
</reference>
<gene>
    <name evidence="3" type="ORF">GCM10007977_003280</name>
</gene>
<organism evidence="3 4">
    <name type="scientific">Dactylosporangium sucinum</name>
    <dbReference type="NCBI Taxonomy" id="1424081"/>
    <lineage>
        <taxon>Bacteria</taxon>
        <taxon>Bacillati</taxon>
        <taxon>Actinomycetota</taxon>
        <taxon>Actinomycetes</taxon>
        <taxon>Micromonosporales</taxon>
        <taxon>Micromonosporaceae</taxon>
        <taxon>Dactylosporangium</taxon>
    </lineage>
</organism>
<dbReference type="GO" id="GO:0005829">
    <property type="term" value="C:cytosol"/>
    <property type="evidence" value="ECO:0007669"/>
    <property type="project" value="TreeGrafter"/>
</dbReference>
<dbReference type="GO" id="GO:0016627">
    <property type="term" value="F:oxidoreductase activity, acting on the CH-CH group of donors"/>
    <property type="evidence" value="ECO:0007669"/>
    <property type="project" value="TreeGrafter"/>
</dbReference>
<dbReference type="InterPro" id="IPR052019">
    <property type="entry name" value="F420H2_bilvrd_red/Heme_oxyg"/>
</dbReference>
<dbReference type="PANTHER" id="PTHR35176">
    <property type="entry name" value="HEME OXYGENASE HI_0854-RELATED"/>
    <property type="match status" value="1"/>
</dbReference>
<proteinExistence type="predicted"/>
<keyword evidence="1" id="KW-0560">Oxidoreductase</keyword>
<dbReference type="Proteomes" id="UP000642070">
    <property type="component" value="Unassembled WGS sequence"/>
</dbReference>
<name>A0A917T139_9ACTN</name>
<evidence type="ECO:0000313" key="4">
    <source>
        <dbReference type="Proteomes" id="UP000642070"/>
    </source>
</evidence>
<protein>
    <submittedName>
        <fullName evidence="3">PPOX class F420-dependent enzyme</fullName>
    </submittedName>
</protein>
<keyword evidence="4" id="KW-1185">Reference proteome</keyword>
<evidence type="ECO:0000256" key="1">
    <source>
        <dbReference type="ARBA" id="ARBA00023002"/>
    </source>
</evidence>